<dbReference type="EMBL" id="CP091092">
    <property type="protein sequence ID" value="WFN36827.1"/>
    <property type="molecule type" value="Genomic_DNA"/>
</dbReference>
<dbReference type="Proteomes" id="UP001218895">
    <property type="component" value="Chromosome"/>
</dbReference>
<dbReference type="RefSeq" id="WP_278099664.1">
    <property type="nucleotide sequence ID" value="NZ_CP091092.1"/>
</dbReference>
<evidence type="ECO:0000256" key="3">
    <source>
        <dbReference type="ARBA" id="ARBA00022840"/>
    </source>
</evidence>
<evidence type="ECO:0000313" key="5">
    <source>
        <dbReference type="EMBL" id="WFN36827.1"/>
    </source>
</evidence>
<dbReference type="InterPro" id="IPR003593">
    <property type="entry name" value="AAA+_ATPase"/>
</dbReference>
<dbReference type="PANTHER" id="PTHR42734">
    <property type="entry name" value="METAL TRANSPORT SYSTEM ATP-BINDING PROTEIN TM_0124-RELATED"/>
    <property type="match status" value="1"/>
</dbReference>
<dbReference type="Gene3D" id="3.40.50.300">
    <property type="entry name" value="P-loop containing nucleotide triphosphate hydrolases"/>
    <property type="match status" value="1"/>
</dbReference>
<dbReference type="InterPro" id="IPR003439">
    <property type="entry name" value="ABC_transporter-like_ATP-bd"/>
</dbReference>
<evidence type="ECO:0000259" key="4">
    <source>
        <dbReference type="PROSITE" id="PS50893"/>
    </source>
</evidence>
<organism evidence="5 6">
    <name type="scientific">Methanomicrobium antiquum</name>
    <dbReference type="NCBI Taxonomy" id="487686"/>
    <lineage>
        <taxon>Archaea</taxon>
        <taxon>Methanobacteriati</taxon>
        <taxon>Methanobacteriota</taxon>
        <taxon>Stenosarchaea group</taxon>
        <taxon>Methanomicrobia</taxon>
        <taxon>Methanomicrobiales</taxon>
        <taxon>Methanomicrobiaceae</taxon>
        <taxon>Methanomicrobium</taxon>
    </lineage>
</organism>
<dbReference type="SMART" id="SM00382">
    <property type="entry name" value="AAA"/>
    <property type="match status" value="1"/>
</dbReference>
<name>A0AAF0FQQ0_9EURY</name>
<feature type="domain" description="ABC transporter" evidence="4">
    <location>
        <begin position="16"/>
        <end position="256"/>
    </location>
</feature>
<gene>
    <name evidence="5" type="ORF">L1994_00060</name>
</gene>
<dbReference type="GO" id="GO:0005524">
    <property type="term" value="F:ATP binding"/>
    <property type="evidence" value="ECO:0007669"/>
    <property type="project" value="UniProtKB-KW"/>
</dbReference>
<proteinExistence type="predicted"/>
<dbReference type="PROSITE" id="PS50893">
    <property type="entry name" value="ABC_TRANSPORTER_2"/>
    <property type="match status" value="1"/>
</dbReference>
<protein>
    <submittedName>
        <fullName evidence="5">ATP-binding cassette domain-containing protein</fullName>
    </submittedName>
</protein>
<dbReference type="KEGG" id="manq:L1994_00060"/>
<evidence type="ECO:0000256" key="2">
    <source>
        <dbReference type="ARBA" id="ARBA00022741"/>
    </source>
</evidence>
<keyword evidence="6" id="KW-1185">Reference proteome</keyword>
<dbReference type="SUPFAM" id="SSF52540">
    <property type="entry name" value="P-loop containing nucleoside triphosphate hydrolases"/>
    <property type="match status" value="1"/>
</dbReference>
<keyword evidence="3 5" id="KW-0067">ATP-binding</keyword>
<reference evidence="5" key="1">
    <citation type="submission" date="2022-01" db="EMBL/GenBank/DDBJ databases">
        <title>Complete genome of Methanomicrobium antiquum DSM 21220.</title>
        <authorList>
            <person name="Chen S.-C."/>
            <person name="You Y.-T."/>
            <person name="Zhou Y.-Z."/>
            <person name="Lai M.-C."/>
        </authorList>
    </citation>
    <scope>NUCLEOTIDE SEQUENCE</scope>
    <source>
        <strain evidence="5">DSM 21220</strain>
    </source>
</reference>
<keyword evidence="1" id="KW-0813">Transport</keyword>
<dbReference type="Pfam" id="PF00005">
    <property type="entry name" value="ABC_tran"/>
    <property type="match status" value="1"/>
</dbReference>
<keyword evidence="2" id="KW-0547">Nucleotide-binding</keyword>
<evidence type="ECO:0000256" key="1">
    <source>
        <dbReference type="ARBA" id="ARBA00022448"/>
    </source>
</evidence>
<dbReference type="GeneID" id="79948742"/>
<dbReference type="AlphaFoldDB" id="A0AAF0FQQ0"/>
<sequence length="271" mass="30552">MTKSVPSDPQNSPPLLDFHNITVLRDEKKVLDSVSLKVGAGEHIAVLGPNGSGKSSFIRTITRENYPLLKKDMRFKILGEEVWHVSDLRENLGIVSADLQFTFTRNTTGRDVILSGFFSSIGLFFHHDVTAEMNNKADEIISFLDISELQNRPMRNLSTGEQRRFLIGRALVHEPKALVLDEPASGLDLFALHRFRDTIRKIAQSGTGIIMVTHNLHDIIPEISRVVLMKNGRFFMDGKKEDILTDEIIGGLFDVPLKIKEEDGWYYATGY</sequence>
<dbReference type="GO" id="GO:0016887">
    <property type="term" value="F:ATP hydrolysis activity"/>
    <property type="evidence" value="ECO:0007669"/>
    <property type="project" value="InterPro"/>
</dbReference>
<accession>A0AAF0FQQ0</accession>
<dbReference type="InterPro" id="IPR050153">
    <property type="entry name" value="Metal_Ion_Import_ABC"/>
</dbReference>
<dbReference type="InterPro" id="IPR027417">
    <property type="entry name" value="P-loop_NTPase"/>
</dbReference>
<evidence type="ECO:0000313" key="6">
    <source>
        <dbReference type="Proteomes" id="UP001218895"/>
    </source>
</evidence>